<name>A0A1J9S3H0_9PEZI</name>
<dbReference type="AlphaFoldDB" id="A0A1J9S3H0"/>
<dbReference type="EMBL" id="MNUE01000025">
    <property type="protein sequence ID" value="OJD34173.1"/>
    <property type="molecule type" value="Genomic_DNA"/>
</dbReference>
<feature type="transmembrane region" description="Helical" evidence="1">
    <location>
        <begin position="150"/>
        <end position="167"/>
    </location>
</feature>
<comment type="caution">
    <text evidence="2">The sequence shown here is derived from an EMBL/GenBank/DDBJ whole genome shotgun (WGS) entry which is preliminary data.</text>
</comment>
<evidence type="ECO:0000256" key="1">
    <source>
        <dbReference type="SAM" id="Phobius"/>
    </source>
</evidence>
<dbReference type="Gene3D" id="6.10.110.10">
    <property type="match status" value="1"/>
</dbReference>
<dbReference type="OrthoDB" id="440424at2759"/>
<reference evidence="2 3" key="1">
    <citation type="submission" date="2016-10" db="EMBL/GenBank/DDBJ databases">
        <title>Proteomics and genomics reveal pathogen-plant mechanisms compatible with a hemibiotrophic lifestyle of Diplodia corticola.</title>
        <authorList>
            <person name="Fernandes I."/>
            <person name="De Jonge R."/>
            <person name="Van De Peer Y."/>
            <person name="Devreese B."/>
            <person name="Alves A."/>
            <person name="Esteves A.C."/>
        </authorList>
    </citation>
    <scope>NUCLEOTIDE SEQUENCE [LARGE SCALE GENOMIC DNA]</scope>
    <source>
        <strain evidence="2 3">CBS 112549</strain>
    </source>
</reference>
<dbReference type="Proteomes" id="UP000183809">
    <property type="component" value="Unassembled WGS sequence"/>
</dbReference>
<dbReference type="RefSeq" id="XP_020130433.1">
    <property type="nucleotide sequence ID" value="XM_020273246.1"/>
</dbReference>
<keyword evidence="1" id="KW-0812">Transmembrane</keyword>
<proteinExistence type="predicted"/>
<evidence type="ECO:0000313" key="2">
    <source>
        <dbReference type="EMBL" id="OJD34173.1"/>
    </source>
</evidence>
<keyword evidence="1" id="KW-0472">Membrane</keyword>
<evidence type="ECO:0000313" key="3">
    <source>
        <dbReference type="Proteomes" id="UP000183809"/>
    </source>
</evidence>
<protein>
    <submittedName>
        <fullName evidence="2">Uncharacterized protein</fullName>
    </submittedName>
</protein>
<sequence length="197" mass="21529">MDTVNAMICCIPCTGEPPDQQWHVGTADGDIADRFVETLLKAEKPGKSLDDELKDVMGTTGMNWREKLGKTILAKLERAIVIGAQMSSGMKEALDKSIAAAEGFAKEHPVYTTLIAIGVLAVLSPWVIEALGFGELGPIGGEIVLGEQDMSFWLTTSFCIGSFAAAWQRSYAGYVERGTLFAFFQRVGMVWRRYPKT</sequence>
<organism evidence="2 3">
    <name type="scientific">Diplodia corticola</name>
    <dbReference type="NCBI Taxonomy" id="236234"/>
    <lineage>
        <taxon>Eukaryota</taxon>
        <taxon>Fungi</taxon>
        <taxon>Dikarya</taxon>
        <taxon>Ascomycota</taxon>
        <taxon>Pezizomycotina</taxon>
        <taxon>Dothideomycetes</taxon>
        <taxon>Dothideomycetes incertae sedis</taxon>
        <taxon>Botryosphaeriales</taxon>
        <taxon>Botryosphaeriaceae</taxon>
        <taxon>Diplodia</taxon>
    </lineage>
</organism>
<keyword evidence="1" id="KW-1133">Transmembrane helix</keyword>
<dbReference type="GeneID" id="31013506"/>
<keyword evidence="3" id="KW-1185">Reference proteome</keyword>
<accession>A0A1J9S3H0</accession>
<dbReference type="InterPro" id="IPR038213">
    <property type="entry name" value="IFI6/IFI27-like_sf"/>
</dbReference>
<gene>
    <name evidence="2" type="ORF">BKCO1_25000139</name>
</gene>
<feature type="transmembrane region" description="Helical" evidence="1">
    <location>
        <begin position="110"/>
        <end position="128"/>
    </location>
</feature>